<dbReference type="Proteomes" id="UP001234178">
    <property type="component" value="Unassembled WGS sequence"/>
</dbReference>
<accession>A0ABQ9ZBT7</accession>
<name>A0ABQ9ZBT7_9CRUS</name>
<gene>
    <name evidence="1" type="ORF">OUZ56_019523</name>
</gene>
<dbReference type="EMBL" id="JAOYFB010000003">
    <property type="protein sequence ID" value="KAK4010377.1"/>
    <property type="molecule type" value="Genomic_DNA"/>
</dbReference>
<reference evidence="1 2" key="1">
    <citation type="journal article" date="2023" name="Nucleic Acids Res.">
        <title>The hologenome of Daphnia magna reveals possible DNA methylation and microbiome-mediated evolution of the host genome.</title>
        <authorList>
            <person name="Chaturvedi A."/>
            <person name="Li X."/>
            <person name="Dhandapani V."/>
            <person name="Marshall H."/>
            <person name="Kissane S."/>
            <person name="Cuenca-Cambronero M."/>
            <person name="Asole G."/>
            <person name="Calvet F."/>
            <person name="Ruiz-Romero M."/>
            <person name="Marangio P."/>
            <person name="Guigo R."/>
            <person name="Rago D."/>
            <person name="Mirbahai L."/>
            <person name="Eastwood N."/>
            <person name="Colbourne J.K."/>
            <person name="Zhou J."/>
            <person name="Mallon E."/>
            <person name="Orsini L."/>
        </authorList>
    </citation>
    <scope>NUCLEOTIDE SEQUENCE [LARGE SCALE GENOMIC DNA]</scope>
    <source>
        <strain evidence="1">LRV0_1</strain>
    </source>
</reference>
<sequence>MAVHHIVPIRGTDEYQFYQQKIVELAPILGRLANISRVIWLNQYPTLDLYGERPRNYHINSDKIHRYNKAARSVLDLVEVLVLYQLMTNELKLQEAQISVGYYPEESDVFNSTCSRAADRRGPHQKVIAYSIYGDFSQPDIVRKYLKPFRETIKTIPVIYPGWIVRIYHNLSSEVGNWNILKSNLDLGSHVDLCNTTKITQNQKIAKLFGMTWRWLPLIDDMVDTFMSRDADSRIIPREEAAVREWLTTDRIFHVMRDHPYHCTPILGGMWGVKISQNRSTLARQFNKIFSANHLHKYDYDQLLLRKYIWPIAQTNMVAHDSYCCEQFPLSQPFPTPRKDGLFVGGRDLPKEDLTFPCPTRCRPTDSMSDWSFC</sequence>
<evidence type="ECO:0000313" key="2">
    <source>
        <dbReference type="Proteomes" id="UP001234178"/>
    </source>
</evidence>
<evidence type="ECO:0000313" key="1">
    <source>
        <dbReference type="EMBL" id="KAK4010377.1"/>
    </source>
</evidence>
<comment type="caution">
    <text evidence="1">The sequence shown here is derived from an EMBL/GenBank/DDBJ whole genome shotgun (WGS) entry which is preliminary data.</text>
</comment>
<keyword evidence="2" id="KW-1185">Reference proteome</keyword>
<proteinExistence type="predicted"/>
<organism evidence="1 2">
    <name type="scientific">Daphnia magna</name>
    <dbReference type="NCBI Taxonomy" id="35525"/>
    <lineage>
        <taxon>Eukaryota</taxon>
        <taxon>Metazoa</taxon>
        <taxon>Ecdysozoa</taxon>
        <taxon>Arthropoda</taxon>
        <taxon>Crustacea</taxon>
        <taxon>Branchiopoda</taxon>
        <taxon>Diplostraca</taxon>
        <taxon>Cladocera</taxon>
        <taxon>Anomopoda</taxon>
        <taxon>Daphniidae</taxon>
        <taxon>Daphnia</taxon>
    </lineage>
</organism>
<protein>
    <submittedName>
        <fullName evidence="1">Uncharacterized protein</fullName>
    </submittedName>
</protein>